<dbReference type="GO" id="GO:0008955">
    <property type="term" value="F:peptidoglycan glycosyltransferase activity"/>
    <property type="evidence" value="ECO:0007669"/>
    <property type="project" value="UniProtKB-EC"/>
</dbReference>
<dbReference type="InterPro" id="IPR013437">
    <property type="entry name" value="FtsW"/>
</dbReference>
<feature type="transmembrane region" description="Helical" evidence="23">
    <location>
        <begin position="306"/>
        <end position="325"/>
    </location>
</feature>
<feature type="transmembrane region" description="Helical" evidence="23">
    <location>
        <begin position="284"/>
        <end position="301"/>
    </location>
</feature>
<dbReference type="GO" id="GO:0032153">
    <property type="term" value="C:cell division site"/>
    <property type="evidence" value="ECO:0007669"/>
    <property type="project" value="TreeGrafter"/>
</dbReference>
<protein>
    <recommendedName>
        <fullName evidence="17">Probable peptidoglycan glycosyltransferase FtsW</fullName>
        <ecNumber evidence="19">2.4.99.28</ecNumber>
    </recommendedName>
    <alternativeName>
        <fullName evidence="18">Cell division protein FtsW</fullName>
    </alternativeName>
    <alternativeName>
        <fullName evidence="15">Cell wall polymerase</fullName>
    </alternativeName>
    <alternativeName>
        <fullName evidence="14">Peptidoglycan polymerase</fullName>
    </alternativeName>
</protein>
<reference evidence="24 25" key="1">
    <citation type="submission" date="2017-02" db="EMBL/GenBank/DDBJ databases">
        <authorList>
            <person name="Peterson S.W."/>
        </authorList>
    </citation>
    <scope>NUCLEOTIDE SEQUENCE [LARGE SCALE GENOMIC DNA]</scope>
    <source>
        <strain evidence="24 25">B Ar 00.02</strain>
    </source>
</reference>
<dbReference type="InterPro" id="IPR001182">
    <property type="entry name" value="FtsW/RodA"/>
</dbReference>
<evidence type="ECO:0000256" key="22">
    <source>
        <dbReference type="SAM" id="MobiDB-lite"/>
    </source>
</evidence>
<evidence type="ECO:0000256" key="2">
    <source>
        <dbReference type="ARBA" id="ARBA00004752"/>
    </source>
</evidence>
<dbReference type="InterPro" id="IPR018365">
    <property type="entry name" value="Cell_cycle_FtsW-rel_CS"/>
</dbReference>
<comment type="subcellular location">
    <subcellularLocation>
        <location evidence="1">Cell membrane</location>
        <topology evidence="1">Multi-pass membrane protein</topology>
    </subcellularLocation>
</comment>
<evidence type="ECO:0000256" key="10">
    <source>
        <dbReference type="ARBA" id="ARBA00022989"/>
    </source>
</evidence>
<evidence type="ECO:0000256" key="11">
    <source>
        <dbReference type="ARBA" id="ARBA00023136"/>
    </source>
</evidence>
<keyword evidence="5" id="KW-0328">Glycosyltransferase</keyword>
<comment type="catalytic activity">
    <reaction evidence="20">
        <text>[GlcNAc-(1-&gt;4)-Mur2Ac(oyl-L-Ala-gamma-D-Glu-L-Lys-D-Ala-D-Ala)](n)-di-trans,octa-cis-undecaprenyl diphosphate + beta-D-GlcNAc-(1-&gt;4)-Mur2Ac(oyl-L-Ala-gamma-D-Glu-L-Lys-D-Ala-D-Ala)-di-trans,octa-cis-undecaprenyl diphosphate = [GlcNAc-(1-&gt;4)-Mur2Ac(oyl-L-Ala-gamma-D-Glu-L-Lys-D-Ala-D-Ala)](n+1)-di-trans,octa-cis-undecaprenyl diphosphate + di-trans,octa-cis-undecaprenyl diphosphate + H(+)</text>
        <dbReference type="Rhea" id="RHEA:23708"/>
        <dbReference type="Rhea" id="RHEA-COMP:9602"/>
        <dbReference type="Rhea" id="RHEA-COMP:9603"/>
        <dbReference type="ChEBI" id="CHEBI:15378"/>
        <dbReference type="ChEBI" id="CHEBI:58405"/>
        <dbReference type="ChEBI" id="CHEBI:60033"/>
        <dbReference type="ChEBI" id="CHEBI:78435"/>
        <dbReference type="EC" id="2.4.99.28"/>
    </reaction>
</comment>
<feature type="region of interest" description="Disordered" evidence="22">
    <location>
        <begin position="1"/>
        <end position="102"/>
    </location>
</feature>
<dbReference type="PANTHER" id="PTHR30474">
    <property type="entry name" value="CELL CYCLE PROTEIN"/>
    <property type="match status" value="1"/>
</dbReference>
<keyword evidence="8" id="KW-0133">Cell shape</keyword>
<feature type="transmembrane region" description="Helical" evidence="23">
    <location>
        <begin position="164"/>
        <end position="181"/>
    </location>
</feature>
<feature type="compositionally biased region" description="Polar residues" evidence="22">
    <location>
        <begin position="489"/>
        <end position="500"/>
    </location>
</feature>
<evidence type="ECO:0000256" key="13">
    <source>
        <dbReference type="ARBA" id="ARBA00023316"/>
    </source>
</evidence>
<keyword evidence="3" id="KW-1003">Cell membrane</keyword>
<comment type="similarity">
    <text evidence="16">Belongs to the SEDS family. FtsW subfamily.</text>
</comment>
<dbReference type="GO" id="GO:0009252">
    <property type="term" value="P:peptidoglycan biosynthetic process"/>
    <property type="evidence" value="ECO:0007669"/>
    <property type="project" value="UniProtKB-KW"/>
</dbReference>
<dbReference type="GO" id="GO:0005886">
    <property type="term" value="C:plasma membrane"/>
    <property type="evidence" value="ECO:0007669"/>
    <property type="project" value="UniProtKB-SubCell"/>
</dbReference>
<evidence type="ECO:0000313" key="25">
    <source>
        <dbReference type="Proteomes" id="UP000195913"/>
    </source>
</evidence>
<keyword evidence="25" id="KW-1185">Reference proteome</keyword>
<name>A0A1R4GMU2_9MICC</name>
<evidence type="ECO:0000313" key="24">
    <source>
        <dbReference type="EMBL" id="SJM69496.1"/>
    </source>
</evidence>
<feature type="transmembrane region" description="Helical" evidence="23">
    <location>
        <begin position="432"/>
        <end position="452"/>
    </location>
</feature>
<evidence type="ECO:0000256" key="14">
    <source>
        <dbReference type="ARBA" id="ARBA00032370"/>
    </source>
</evidence>
<feature type="transmembrane region" description="Helical" evidence="23">
    <location>
        <begin position="260"/>
        <end position="278"/>
    </location>
</feature>
<dbReference type="PROSITE" id="PS00428">
    <property type="entry name" value="FTSW_RODA_SPOVE"/>
    <property type="match status" value="1"/>
</dbReference>
<evidence type="ECO:0000256" key="18">
    <source>
        <dbReference type="ARBA" id="ARBA00041418"/>
    </source>
</evidence>
<feature type="region of interest" description="Disordered" evidence="22">
    <location>
        <begin position="485"/>
        <end position="509"/>
    </location>
</feature>
<evidence type="ECO:0000256" key="9">
    <source>
        <dbReference type="ARBA" id="ARBA00022984"/>
    </source>
</evidence>
<evidence type="ECO:0000256" key="16">
    <source>
        <dbReference type="ARBA" id="ARBA00038053"/>
    </source>
</evidence>
<feature type="transmembrane region" description="Helical" evidence="23">
    <location>
        <begin position="458"/>
        <end position="480"/>
    </location>
</feature>
<evidence type="ECO:0000256" key="7">
    <source>
        <dbReference type="ARBA" id="ARBA00022692"/>
    </source>
</evidence>
<evidence type="ECO:0000256" key="23">
    <source>
        <dbReference type="SAM" id="Phobius"/>
    </source>
</evidence>
<keyword evidence="4 24" id="KW-0132">Cell division</keyword>
<dbReference type="GO" id="GO:0071555">
    <property type="term" value="P:cell wall organization"/>
    <property type="evidence" value="ECO:0007669"/>
    <property type="project" value="UniProtKB-KW"/>
</dbReference>
<dbReference type="EMBL" id="FUHW01000038">
    <property type="protein sequence ID" value="SJM69496.1"/>
    <property type="molecule type" value="Genomic_DNA"/>
</dbReference>
<evidence type="ECO:0000256" key="8">
    <source>
        <dbReference type="ARBA" id="ARBA00022960"/>
    </source>
</evidence>
<dbReference type="AlphaFoldDB" id="A0A1R4GMU2"/>
<feature type="compositionally biased region" description="Low complexity" evidence="22">
    <location>
        <begin position="49"/>
        <end position="64"/>
    </location>
</feature>
<evidence type="ECO:0000256" key="6">
    <source>
        <dbReference type="ARBA" id="ARBA00022679"/>
    </source>
</evidence>
<keyword evidence="9" id="KW-0573">Peptidoglycan synthesis</keyword>
<feature type="transmembrane region" description="Helical" evidence="23">
    <location>
        <begin position="125"/>
        <end position="144"/>
    </location>
</feature>
<feature type="transmembrane region" description="Helical" evidence="23">
    <location>
        <begin position="392"/>
        <end position="412"/>
    </location>
</feature>
<organism evidence="24 25">
    <name type="scientific">Arthrobacter rhombi</name>
    <dbReference type="NCBI Taxonomy" id="71253"/>
    <lineage>
        <taxon>Bacteria</taxon>
        <taxon>Bacillati</taxon>
        <taxon>Actinomycetota</taxon>
        <taxon>Actinomycetes</taxon>
        <taxon>Micrococcales</taxon>
        <taxon>Micrococcaceae</taxon>
        <taxon>Arthrobacter</taxon>
    </lineage>
</organism>
<dbReference type="GO" id="GO:0008360">
    <property type="term" value="P:regulation of cell shape"/>
    <property type="evidence" value="ECO:0007669"/>
    <property type="project" value="UniProtKB-KW"/>
</dbReference>
<evidence type="ECO:0000256" key="12">
    <source>
        <dbReference type="ARBA" id="ARBA00023306"/>
    </source>
</evidence>
<dbReference type="RefSeq" id="WP_241895286.1">
    <property type="nucleotide sequence ID" value="NZ_FUHW01000038.1"/>
</dbReference>
<accession>A0A1R4GMU2</accession>
<evidence type="ECO:0000256" key="5">
    <source>
        <dbReference type="ARBA" id="ARBA00022676"/>
    </source>
</evidence>
<evidence type="ECO:0000256" key="1">
    <source>
        <dbReference type="ARBA" id="ARBA00004651"/>
    </source>
</evidence>
<feature type="transmembrane region" description="Helical" evidence="23">
    <location>
        <begin position="193"/>
        <end position="213"/>
    </location>
</feature>
<dbReference type="GO" id="GO:0015648">
    <property type="term" value="F:lipid-linked peptidoglycan transporter activity"/>
    <property type="evidence" value="ECO:0007669"/>
    <property type="project" value="TreeGrafter"/>
</dbReference>
<dbReference type="EC" id="2.4.99.28" evidence="19"/>
<keyword evidence="11 23" id="KW-0472">Membrane</keyword>
<evidence type="ECO:0000256" key="15">
    <source>
        <dbReference type="ARBA" id="ARBA00033270"/>
    </source>
</evidence>
<keyword evidence="10 23" id="KW-1133">Transmembrane helix</keyword>
<dbReference type="GO" id="GO:0051301">
    <property type="term" value="P:cell division"/>
    <property type="evidence" value="ECO:0007669"/>
    <property type="project" value="UniProtKB-KW"/>
</dbReference>
<keyword evidence="13" id="KW-0961">Cell wall biogenesis/degradation</keyword>
<evidence type="ECO:0000256" key="3">
    <source>
        <dbReference type="ARBA" id="ARBA00022475"/>
    </source>
</evidence>
<dbReference type="PANTHER" id="PTHR30474:SF2">
    <property type="entry name" value="PEPTIDOGLYCAN GLYCOSYLTRANSFERASE FTSW-RELATED"/>
    <property type="match status" value="1"/>
</dbReference>
<evidence type="ECO:0000256" key="17">
    <source>
        <dbReference type="ARBA" id="ARBA00041185"/>
    </source>
</evidence>
<keyword evidence="7 23" id="KW-0812">Transmembrane</keyword>
<evidence type="ECO:0000256" key="20">
    <source>
        <dbReference type="ARBA" id="ARBA00049902"/>
    </source>
</evidence>
<sequence length="509" mass="53309">MEPPTTRPPGGSGRKPRIRRAGHNGGTAGSAEQGPGNRSSNDAGTGARKSTSSGSGQGNGQKSSSTRKKGPQAPDRSRGIITRTPANENSAAARGKAREKSTTSPVSRFWSWVEGDPRKDGRTGYYLILGSTLALTVIGLMMVLSSSSVEAISKNPDASSYDQVIKQGIWAVLGIVMMLVISRFSLPTFKKLAWPALLISGILLLLVLTPLGLEIYGNKNWIKIGSLTFQPSEAAKLALAVWAASVLSKKSKLVDQTSHALIPVLFPGGAVLLGLVLVGRDLGTALVIGLVLVAALFLGGVRLKLFAMAGVVGAAAAVVMVLVSGNRMTRIYAWLGLNCDTQPGACYQSTQGIYALASGGWWGVGLGQSRQKWNYIPEASNDFIFTILGEELGLLGTLVVVVLFAILAVAMYRVAARHQDSFVRIATGGIMAWLIGQAFLNIGMVTGLLPVIGVPLPFISSGGSALLLSLMAVGVVLCFARSRPDASSELPSETTSSVGTARNARKAKP</sequence>
<comment type="function">
    <text evidence="21">Peptidoglycan polymerase that is essential for cell division.</text>
</comment>
<evidence type="ECO:0000256" key="21">
    <source>
        <dbReference type="ARBA" id="ARBA00049966"/>
    </source>
</evidence>
<gene>
    <name evidence="24" type="ORF">FM101_11825</name>
</gene>
<evidence type="ECO:0000256" key="4">
    <source>
        <dbReference type="ARBA" id="ARBA00022618"/>
    </source>
</evidence>
<keyword evidence="6" id="KW-0808">Transferase</keyword>
<dbReference type="Pfam" id="PF01098">
    <property type="entry name" value="FTSW_RODA_SPOVE"/>
    <property type="match status" value="1"/>
</dbReference>
<keyword evidence="12" id="KW-0131">Cell cycle</keyword>
<dbReference type="NCBIfam" id="TIGR02614">
    <property type="entry name" value="ftsW"/>
    <property type="match status" value="1"/>
</dbReference>
<comment type="pathway">
    <text evidence="2">Cell wall biogenesis; peptidoglycan biosynthesis.</text>
</comment>
<dbReference type="Proteomes" id="UP000195913">
    <property type="component" value="Unassembled WGS sequence"/>
</dbReference>
<proteinExistence type="inferred from homology"/>
<evidence type="ECO:0000256" key="19">
    <source>
        <dbReference type="ARBA" id="ARBA00044770"/>
    </source>
</evidence>